<organism evidence="1 2">
    <name type="scientific">Lupinus albus</name>
    <name type="common">White lupine</name>
    <name type="synonym">Lupinus termis</name>
    <dbReference type="NCBI Taxonomy" id="3870"/>
    <lineage>
        <taxon>Eukaryota</taxon>
        <taxon>Viridiplantae</taxon>
        <taxon>Streptophyta</taxon>
        <taxon>Embryophyta</taxon>
        <taxon>Tracheophyta</taxon>
        <taxon>Spermatophyta</taxon>
        <taxon>Magnoliopsida</taxon>
        <taxon>eudicotyledons</taxon>
        <taxon>Gunneridae</taxon>
        <taxon>Pentapetalae</taxon>
        <taxon>rosids</taxon>
        <taxon>fabids</taxon>
        <taxon>Fabales</taxon>
        <taxon>Fabaceae</taxon>
        <taxon>Papilionoideae</taxon>
        <taxon>50 kb inversion clade</taxon>
        <taxon>genistoids sensu lato</taxon>
        <taxon>core genistoids</taxon>
        <taxon>Genisteae</taxon>
        <taxon>Lupinus</taxon>
    </lineage>
</organism>
<dbReference type="AlphaFoldDB" id="A0A6A4QRD2"/>
<keyword evidence="2" id="KW-1185">Reference proteome</keyword>
<evidence type="ECO:0000313" key="1">
    <source>
        <dbReference type="EMBL" id="KAE9616888.1"/>
    </source>
</evidence>
<dbReference type="EMBL" id="WOCE01000003">
    <property type="protein sequence ID" value="KAE9616888.1"/>
    <property type="molecule type" value="Genomic_DNA"/>
</dbReference>
<accession>A0A6A4QRD2</accession>
<reference evidence="2" key="1">
    <citation type="journal article" date="2020" name="Nat. Commun.">
        <title>Genome sequence of the cluster root forming white lupin.</title>
        <authorList>
            <person name="Hufnagel B."/>
            <person name="Marques A."/>
            <person name="Soriano A."/>
            <person name="Marques L."/>
            <person name="Divol F."/>
            <person name="Doumas P."/>
            <person name="Sallet E."/>
            <person name="Mancinotti D."/>
            <person name="Carrere S."/>
            <person name="Marande W."/>
            <person name="Arribat S."/>
            <person name="Keller J."/>
            <person name="Huneau C."/>
            <person name="Blein T."/>
            <person name="Aime D."/>
            <person name="Laguerre M."/>
            <person name="Taylor J."/>
            <person name="Schubert V."/>
            <person name="Nelson M."/>
            <person name="Geu-Flores F."/>
            <person name="Crespi M."/>
            <person name="Gallardo-Guerrero K."/>
            <person name="Delaux P.-M."/>
            <person name="Salse J."/>
            <person name="Berges H."/>
            <person name="Guyot R."/>
            <person name="Gouzy J."/>
            <person name="Peret B."/>
        </authorList>
    </citation>
    <scope>NUCLEOTIDE SEQUENCE [LARGE SCALE GENOMIC DNA]</scope>
    <source>
        <strain evidence="2">cv. Amiga</strain>
    </source>
</reference>
<sequence length="96" mass="10889">MSLSFSSFYFLASVPYPPKSRSSPSHSRYLTKKNSVCVLREPTRDVAFSRSPRFPATAPRFVLQFFDRGIWESEENGRIERVLCGGTEGGSSRKSY</sequence>
<protein>
    <submittedName>
        <fullName evidence="1">Uncharacterized protein</fullName>
    </submittedName>
</protein>
<gene>
    <name evidence="1" type="ORF">Lalb_Chr03g0029591</name>
</gene>
<name>A0A6A4QRD2_LUPAL</name>
<evidence type="ECO:0000313" key="2">
    <source>
        <dbReference type="Proteomes" id="UP000447434"/>
    </source>
</evidence>
<comment type="caution">
    <text evidence="1">The sequence shown here is derived from an EMBL/GenBank/DDBJ whole genome shotgun (WGS) entry which is preliminary data.</text>
</comment>
<proteinExistence type="predicted"/>
<dbReference type="Proteomes" id="UP000447434">
    <property type="component" value="Chromosome 3"/>
</dbReference>